<evidence type="ECO:0000313" key="3">
    <source>
        <dbReference type="Proteomes" id="UP001219525"/>
    </source>
</evidence>
<evidence type="ECO:0000256" key="1">
    <source>
        <dbReference type="SAM" id="MobiDB-lite"/>
    </source>
</evidence>
<organism evidence="2 3">
    <name type="scientific">Mycena pura</name>
    <dbReference type="NCBI Taxonomy" id="153505"/>
    <lineage>
        <taxon>Eukaryota</taxon>
        <taxon>Fungi</taxon>
        <taxon>Dikarya</taxon>
        <taxon>Basidiomycota</taxon>
        <taxon>Agaricomycotina</taxon>
        <taxon>Agaricomycetes</taxon>
        <taxon>Agaricomycetidae</taxon>
        <taxon>Agaricales</taxon>
        <taxon>Marasmiineae</taxon>
        <taxon>Mycenaceae</taxon>
        <taxon>Mycena</taxon>
    </lineage>
</organism>
<evidence type="ECO:0000313" key="2">
    <source>
        <dbReference type="EMBL" id="KAJ7196621.1"/>
    </source>
</evidence>
<dbReference type="Proteomes" id="UP001219525">
    <property type="component" value="Unassembled WGS sequence"/>
</dbReference>
<dbReference type="EMBL" id="JARJCW010000082">
    <property type="protein sequence ID" value="KAJ7196621.1"/>
    <property type="molecule type" value="Genomic_DNA"/>
</dbReference>
<comment type="caution">
    <text evidence="2">The sequence shown here is derived from an EMBL/GenBank/DDBJ whole genome shotgun (WGS) entry which is preliminary data.</text>
</comment>
<feature type="compositionally biased region" description="Gly residues" evidence="1">
    <location>
        <begin position="276"/>
        <end position="288"/>
    </location>
</feature>
<gene>
    <name evidence="2" type="ORF">GGX14DRAFT_403084</name>
</gene>
<dbReference type="AlphaFoldDB" id="A0AAD6Y6K2"/>
<feature type="region of interest" description="Disordered" evidence="1">
    <location>
        <begin position="268"/>
        <end position="297"/>
    </location>
</feature>
<keyword evidence="3" id="KW-1185">Reference proteome</keyword>
<feature type="compositionally biased region" description="Basic and acidic residues" evidence="1">
    <location>
        <begin position="59"/>
        <end position="69"/>
    </location>
</feature>
<accession>A0AAD6Y6K2</accession>
<proteinExistence type="predicted"/>
<feature type="region of interest" description="Disordered" evidence="1">
    <location>
        <begin position="59"/>
        <end position="83"/>
    </location>
</feature>
<sequence>MQAGGARQTTGGVRRAMDLALCAKLCAVARGADLPDACGLRATGCECRGRALRAWRSDDSGGVREEKIPSRQHSPSYTNHILGPTIVPHEGREIDEIKQSKPSENPSPTGTATGVNFENNITTTQCKTSVDQPRDAVVAVPFFSPGRCRLKHGQFPPPCSHQERKNVPESGSEILHTGPVFRVGGNAQIIAEPLGLALYMNVVAVFNLTLSSSNTAVNCDSSQLGNGLINVGCVPITSDRLRVISLNGHGGVSIKPWSELVISRARPQARGPAEPGCGGPGLHQGSGPGLSFRKPGL</sequence>
<name>A0AAD6Y6K2_9AGAR</name>
<protein>
    <submittedName>
        <fullName evidence="2">Uncharacterized protein</fullName>
    </submittedName>
</protein>
<reference evidence="2" key="1">
    <citation type="submission" date="2023-03" db="EMBL/GenBank/DDBJ databases">
        <title>Massive genome expansion in bonnet fungi (Mycena s.s.) driven by repeated elements and novel gene families across ecological guilds.</title>
        <authorList>
            <consortium name="Lawrence Berkeley National Laboratory"/>
            <person name="Harder C.B."/>
            <person name="Miyauchi S."/>
            <person name="Viragh M."/>
            <person name="Kuo A."/>
            <person name="Thoen E."/>
            <person name="Andreopoulos B."/>
            <person name="Lu D."/>
            <person name="Skrede I."/>
            <person name="Drula E."/>
            <person name="Henrissat B."/>
            <person name="Morin E."/>
            <person name="Kohler A."/>
            <person name="Barry K."/>
            <person name="LaButti K."/>
            <person name="Morin E."/>
            <person name="Salamov A."/>
            <person name="Lipzen A."/>
            <person name="Mereny Z."/>
            <person name="Hegedus B."/>
            <person name="Baldrian P."/>
            <person name="Stursova M."/>
            <person name="Weitz H."/>
            <person name="Taylor A."/>
            <person name="Grigoriev I.V."/>
            <person name="Nagy L.G."/>
            <person name="Martin F."/>
            <person name="Kauserud H."/>
        </authorList>
    </citation>
    <scope>NUCLEOTIDE SEQUENCE</scope>
    <source>
        <strain evidence="2">9144</strain>
    </source>
</reference>